<gene>
    <name evidence="8" type="primary">coaE</name>
    <name evidence="10" type="ORF">H8693_01205</name>
</gene>
<comment type="function">
    <text evidence="8">Catalyzes the phosphorylation of the 3'-hydroxyl group of dephosphocoenzyme A to form coenzyme A.</text>
</comment>
<evidence type="ECO:0000256" key="4">
    <source>
        <dbReference type="ARBA" id="ARBA00022741"/>
    </source>
</evidence>
<organism evidence="10 11">
    <name type="scientific">Guopingia tenuis</name>
    <dbReference type="NCBI Taxonomy" id="2763656"/>
    <lineage>
        <taxon>Bacteria</taxon>
        <taxon>Bacillati</taxon>
        <taxon>Bacillota</taxon>
        <taxon>Clostridia</taxon>
        <taxon>Christensenellales</taxon>
        <taxon>Christensenellaceae</taxon>
        <taxon>Guopingia</taxon>
    </lineage>
</organism>
<keyword evidence="7 8" id="KW-0173">Coenzyme A biosynthesis</keyword>
<dbReference type="InterPro" id="IPR027417">
    <property type="entry name" value="P-loop_NTPase"/>
</dbReference>
<dbReference type="GO" id="GO:0004140">
    <property type="term" value="F:dephospho-CoA kinase activity"/>
    <property type="evidence" value="ECO:0007669"/>
    <property type="project" value="UniProtKB-UniRule"/>
</dbReference>
<protein>
    <recommendedName>
        <fullName evidence="8 9">Dephospho-CoA kinase</fullName>
        <ecNumber evidence="8 9">2.7.1.24</ecNumber>
    </recommendedName>
    <alternativeName>
        <fullName evidence="8">Dephosphocoenzyme A kinase</fullName>
    </alternativeName>
</protein>
<keyword evidence="11" id="KW-1185">Reference proteome</keyword>
<dbReference type="Gene3D" id="3.40.50.300">
    <property type="entry name" value="P-loop containing nucleotide triphosphate hydrolases"/>
    <property type="match status" value="1"/>
</dbReference>
<evidence type="ECO:0000256" key="1">
    <source>
        <dbReference type="ARBA" id="ARBA00009018"/>
    </source>
</evidence>
<evidence type="ECO:0000256" key="7">
    <source>
        <dbReference type="ARBA" id="ARBA00022993"/>
    </source>
</evidence>
<evidence type="ECO:0000313" key="11">
    <source>
        <dbReference type="Proteomes" id="UP000617951"/>
    </source>
</evidence>
<sequence>MIGLTGGIASGKSTVSEILCAKGIRVLDADAIGHELMKSGRTAYEEICDTFGKGFLMENGEIDRKKLGAYVFSEPSALKKLNAILHPRIASQIARDVRQTKGLCVIDAALLTEVGLDALCDAVWAVRVPRELQVKRLMERNHLSRKDALRRMESQLSDAEREKFVTDWIDNSGTAQQLEKQVGELLKKAVKAWEESRKLR</sequence>
<comment type="subcellular location">
    <subcellularLocation>
        <location evidence="8">Cytoplasm</location>
    </subcellularLocation>
</comment>
<evidence type="ECO:0000256" key="5">
    <source>
        <dbReference type="ARBA" id="ARBA00022777"/>
    </source>
</evidence>
<dbReference type="PANTHER" id="PTHR10695">
    <property type="entry name" value="DEPHOSPHO-COA KINASE-RELATED"/>
    <property type="match status" value="1"/>
</dbReference>
<keyword evidence="4 8" id="KW-0547">Nucleotide-binding</keyword>
<keyword evidence="5 8" id="KW-0418">Kinase</keyword>
<comment type="pathway">
    <text evidence="8">Cofactor biosynthesis; coenzyme A biosynthesis; CoA from (R)-pantothenate: step 5/5.</text>
</comment>
<evidence type="ECO:0000256" key="2">
    <source>
        <dbReference type="ARBA" id="ARBA00022490"/>
    </source>
</evidence>
<name>A0A926DF74_9FIRM</name>
<evidence type="ECO:0000313" key="10">
    <source>
        <dbReference type="EMBL" id="MBC8537548.1"/>
    </source>
</evidence>
<keyword evidence="6 8" id="KW-0067">ATP-binding</keyword>
<dbReference type="Pfam" id="PF01121">
    <property type="entry name" value="CoaE"/>
    <property type="match status" value="1"/>
</dbReference>
<proteinExistence type="inferred from homology"/>
<accession>A0A926DF74</accession>
<evidence type="ECO:0000256" key="8">
    <source>
        <dbReference type="HAMAP-Rule" id="MF_00376"/>
    </source>
</evidence>
<dbReference type="SUPFAM" id="SSF52540">
    <property type="entry name" value="P-loop containing nucleoside triphosphate hydrolases"/>
    <property type="match status" value="1"/>
</dbReference>
<keyword evidence="2 8" id="KW-0963">Cytoplasm</keyword>
<evidence type="ECO:0000256" key="3">
    <source>
        <dbReference type="ARBA" id="ARBA00022679"/>
    </source>
</evidence>
<comment type="caution">
    <text evidence="10">The sequence shown here is derived from an EMBL/GenBank/DDBJ whole genome shotgun (WGS) entry which is preliminary data.</text>
</comment>
<feature type="binding site" evidence="8">
    <location>
        <begin position="9"/>
        <end position="14"/>
    </location>
    <ligand>
        <name>ATP</name>
        <dbReference type="ChEBI" id="CHEBI:30616"/>
    </ligand>
</feature>
<dbReference type="GO" id="GO:0015937">
    <property type="term" value="P:coenzyme A biosynthetic process"/>
    <property type="evidence" value="ECO:0007669"/>
    <property type="project" value="UniProtKB-UniRule"/>
</dbReference>
<evidence type="ECO:0000256" key="6">
    <source>
        <dbReference type="ARBA" id="ARBA00022840"/>
    </source>
</evidence>
<dbReference type="RefSeq" id="WP_249279450.1">
    <property type="nucleotide sequence ID" value="NZ_JACRSS010000001.1"/>
</dbReference>
<keyword evidence="3 8" id="KW-0808">Transferase</keyword>
<dbReference type="InterPro" id="IPR001977">
    <property type="entry name" value="Depp_CoAkinase"/>
</dbReference>
<dbReference type="CDD" id="cd02022">
    <property type="entry name" value="DPCK"/>
    <property type="match status" value="1"/>
</dbReference>
<comment type="similarity">
    <text evidence="1 8">Belongs to the CoaE family.</text>
</comment>
<dbReference type="PANTHER" id="PTHR10695:SF46">
    <property type="entry name" value="BIFUNCTIONAL COENZYME A SYNTHASE-RELATED"/>
    <property type="match status" value="1"/>
</dbReference>
<dbReference type="PROSITE" id="PS51219">
    <property type="entry name" value="DPCK"/>
    <property type="match status" value="1"/>
</dbReference>
<dbReference type="GO" id="GO:0005737">
    <property type="term" value="C:cytoplasm"/>
    <property type="evidence" value="ECO:0007669"/>
    <property type="project" value="UniProtKB-SubCell"/>
</dbReference>
<dbReference type="NCBIfam" id="TIGR00152">
    <property type="entry name" value="dephospho-CoA kinase"/>
    <property type="match status" value="1"/>
</dbReference>
<dbReference type="EC" id="2.7.1.24" evidence="8 9"/>
<dbReference type="GO" id="GO:0005524">
    <property type="term" value="F:ATP binding"/>
    <property type="evidence" value="ECO:0007669"/>
    <property type="project" value="UniProtKB-UniRule"/>
</dbReference>
<dbReference type="FunFam" id="3.40.50.300:FF:000991">
    <property type="entry name" value="Dephospho-CoA kinase"/>
    <property type="match status" value="1"/>
</dbReference>
<comment type="catalytic activity">
    <reaction evidence="8">
        <text>3'-dephospho-CoA + ATP = ADP + CoA + H(+)</text>
        <dbReference type="Rhea" id="RHEA:18245"/>
        <dbReference type="ChEBI" id="CHEBI:15378"/>
        <dbReference type="ChEBI" id="CHEBI:30616"/>
        <dbReference type="ChEBI" id="CHEBI:57287"/>
        <dbReference type="ChEBI" id="CHEBI:57328"/>
        <dbReference type="ChEBI" id="CHEBI:456216"/>
        <dbReference type="EC" id="2.7.1.24"/>
    </reaction>
</comment>
<evidence type="ECO:0000256" key="9">
    <source>
        <dbReference type="NCBIfam" id="TIGR00152"/>
    </source>
</evidence>
<dbReference type="AlphaFoldDB" id="A0A926DF74"/>
<dbReference type="EMBL" id="JACRSS010000001">
    <property type="protein sequence ID" value="MBC8537548.1"/>
    <property type="molecule type" value="Genomic_DNA"/>
</dbReference>
<dbReference type="Proteomes" id="UP000617951">
    <property type="component" value="Unassembled WGS sequence"/>
</dbReference>
<reference evidence="10" key="1">
    <citation type="submission" date="2020-08" db="EMBL/GenBank/DDBJ databases">
        <title>Genome public.</title>
        <authorList>
            <person name="Liu C."/>
            <person name="Sun Q."/>
        </authorList>
    </citation>
    <scope>NUCLEOTIDE SEQUENCE</scope>
    <source>
        <strain evidence="10">NSJ-63</strain>
    </source>
</reference>
<dbReference type="HAMAP" id="MF_00376">
    <property type="entry name" value="Dephospho_CoA_kinase"/>
    <property type="match status" value="1"/>
</dbReference>